<dbReference type="Pfam" id="PF10431">
    <property type="entry name" value="ClpB_D2-small"/>
    <property type="match status" value="1"/>
</dbReference>
<dbReference type="RefSeq" id="XP_067752753.1">
    <property type="nucleotide sequence ID" value="XM_067896596.1"/>
</dbReference>
<evidence type="ECO:0000313" key="10">
    <source>
        <dbReference type="EMBL" id="KAG5490425.1"/>
    </source>
</evidence>
<keyword evidence="11" id="KW-1185">Reference proteome</keyword>
<dbReference type="SUPFAM" id="SSF52540">
    <property type="entry name" value="P-loop containing nucleoside triphosphate hydrolases"/>
    <property type="match status" value="2"/>
</dbReference>
<name>A0A836HTR4_9TRYP</name>
<dbReference type="InterPro" id="IPR027417">
    <property type="entry name" value="P-loop_NTPase"/>
</dbReference>
<evidence type="ECO:0000256" key="5">
    <source>
        <dbReference type="ARBA" id="ARBA00023186"/>
    </source>
</evidence>
<keyword evidence="8" id="KW-0175">Coiled coil</keyword>
<dbReference type="InterPro" id="IPR018368">
    <property type="entry name" value="ClpA/B_CS1"/>
</dbReference>
<comment type="similarity">
    <text evidence="1 7">Belongs to the ClpA/ClpB family.</text>
</comment>
<dbReference type="InterPro" id="IPR041546">
    <property type="entry name" value="ClpA/ClpB_AAA_lid"/>
</dbReference>
<evidence type="ECO:0000256" key="7">
    <source>
        <dbReference type="RuleBase" id="RU004432"/>
    </source>
</evidence>
<dbReference type="Gene3D" id="3.40.50.300">
    <property type="entry name" value="P-loop containing nucleotide triphosphate hydrolases"/>
    <property type="match status" value="3"/>
</dbReference>
<dbReference type="GO" id="GO:0034605">
    <property type="term" value="P:cellular response to heat"/>
    <property type="evidence" value="ECO:0007669"/>
    <property type="project" value="TreeGrafter"/>
</dbReference>
<dbReference type="PROSITE" id="PS00871">
    <property type="entry name" value="CLPAB_2"/>
    <property type="match status" value="1"/>
</dbReference>
<evidence type="ECO:0000313" key="11">
    <source>
        <dbReference type="Proteomes" id="UP000674318"/>
    </source>
</evidence>
<reference evidence="10 11" key="1">
    <citation type="submission" date="2021-02" db="EMBL/GenBank/DDBJ databases">
        <title>Porcisia hertigi Genome sequencing and assembly.</title>
        <authorList>
            <person name="Almutairi H."/>
            <person name="Gatherer D."/>
        </authorList>
    </citation>
    <scope>NUCLEOTIDE SEQUENCE [LARGE SCALE GENOMIC DNA]</scope>
    <source>
        <strain evidence="10 11">C119</strain>
    </source>
</reference>
<sequence>MSSQQSEWTQAATDLLSRTVALARKKASGYLDPVHLACVMFEDENGLPSRLMRKLNAASVKEALEARVGAIPTQFPAPTQPRPNSDMMRVLNTAEQERVALGDTLVALDHFLLSLHESKEVGKILDAAGADKKAIRTALLEMRKGKKITSDFQDDNYESLNKYAVDLCKQAEDGKLDPVIGRADEILRTIRVLSRRTKNNPVLIGEPGVGKTAIVEGIAQQVVRGDVPDTLSGIRIFSLDMGALIAGAKYRGEFEERLKSVLNEVKENEKVILFIDEIHLVLGAGKADGAMDAANLLKPLLARGELRTIGATTLEEYRQYVEKDAAFERRFMPVYVNEPSAEECTSILRGLKDRYEQHHGVQITDKAVVVAAQLADRYITNRFLPDKAIDLIDEACANVRVTLSSRPAEIDSLERKKRQLEIEEKALQRDKDQSSKDRLSAVKAEIQRVVEQLGPLIDKYEQERGRIHELQATQSKLDEKKVKLERAERTHDMETAADIKYNVIPIIEEKIRSLKEEIEKQKETMLQGTVTETDIAAVVSRWTNIPVAKLSQTDRERLLHLADHLHLRVKGQDEAVSRVAEAILRSRAGLARSGRPTGSFLFLGPTGVGKTELSKAVASELFDDAKHMVRLDMSEYMEQHSVARLIGAPPGYVGHEEGGQLTEPVRRRPYSVVLLDEVEKAHPNVFNVLLQVLDEGRLTDSHGRTVDFCNTIIIMTSNLGAQHLQNIGTSPKEYEAAQMRVMGEMKRFFRPEFINRLDDIVLFRPLGVDEMTGIIDIVIEELNDRLKDQFIRVILSSEAKQYILDSAFDADMGARPLRRWIEKNVTTELSRMIVSHELSPESTVKIVLNSDRKKISFSVKRTAPQP</sequence>
<protein>
    <recommendedName>
        <fullName evidence="9">Clp R domain-containing protein</fullName>
    </recommendedName>
</protein>
<dbReference type="Pfam" id="PF02861">
    <property type="entry name" value="Clp_N"/>
    <property type="match status" value="1"/>
</dbReference>
<keyword evidence="4 7" id="KW-0067">ATP-binding</keyword>
<dbReference type="GO" id="GO:0005524">
    <property type="term" value="F:ATP binding"/>
    <property type="evidence" value="ECO:0007669"/>
    <property type="project" value="UniProtKB-KW"/>
</dbReference>
<dbReference type="PROSITE" id="PS00870">
    <property type="entry name" value="CLPAB_1"/>
    <property type="match status" value="1"/>
</dbReference>
<keyword evidence="3 7" id="KW-0547">Nucleotide-binding</keyword>
<dbReference type="InterPro" id="IPR019489">
    <property type="entry name" value="Clp_ATPase_C"/>
</dbReference>
<dbReference type="PRINTS" id="PR00300">
    <property type="entry name" value="CLPPROTEASEA"/>
</dbReference>
<dbReference type="GO" id="GO:0016887">
    <property type="term" value="F:ATP hydrolysis activity"/>
    <property type="evidence" value="ECO:0007669"/>
    <property type="project" value="InterPro"/>
</dbReference>
<dbReference type="InterPro" id="IPR003593">
    <property type="entry name" value="AAA+_ATPase"/>
</dbReference>
<keyword evidence="2 6" id="KW-0677">Repeat</keyword>
<evidence type="ECO:0000256" key="8">
    <source>
        <dbReference type="SAM" id="Coils"/>
    </source>
</evidence>
<evidence type="ECO:0000256" key="1">
    <source>
        <dbReference type="ARBA" id="ARBA00008675"/>
    </source>
</evidence>
<keyword evidence="5 7" id="KW-0143">Chaperone</keyword>
<dbReference type="Pfam" id="PF00004">
    <property type="entry name" value="AAA"/>
    <property type="match status" value="1"/>
</dbReference>
<dbReference type="FunFam" id="3.40.50.300:FF:000120">
    <property type="entry name" value="ATP-dependent chaperone ClpB"/>
    <property type="match status" value="1"/>
</dbReference>
<feature type="coiled-coil region" evidence="8">
    <location>
        <begin position="467"/>
        <end position="524"/>
    </location>
</feature>
<dbReference type="EMBL" id="JAFJZO010000036">
    <property type="protein sequence ID" value="KAG5490425.1"/>
    <property type="molecule type" value="Genomic_DNA"/>
</dbReference>
<dbReference type="PANTHER" id="PTHR11638">
    <property type="entry name" value="ATP-DEPENDENT CLP PROTEASE"/>
    <property type="match status" value="1"/>
</dbReference>
<dbReference type="InterPro" id="IPR004176">
    <property type="entry name" value="Clp_R_N"/>
</dbReference>
<dbReference type="Gene3D" id="1.10.8.60">
    <property type="match status" value="1"/>
</dbReference>
<dbReference type="KEGG" id="phet:94286673"/>
<dbReference type="Pfam" id="PF17871">
    <property type="entry name" value="AAA_lid_9"/>
    <property type="match status" value="1"/>
</dbReference>
<evidence type="ECO:0000256" key="2">
    <source>
        <dbReference type="ARBA" id="ARBA00022737"/>
    </source>
</evidence>
<dbReference type="CDD" id="cd19499">
    <property type="entry name" value="RecA-like_ClpB_Hsp104-like"/>
    <property type="match status" value="1"/>
</dbReference>
<dbReference type="InterPro" id="IPR028299">
    <property type="entry name" value="ClpA/B_CS2"/>
</dbReference>
<dbReference type="SUPFAM" id="SSF81923">
    <property type="entry name" value="Double Clp-N motif"/>
    <property type="match status" value="1"/>
</dbReference>
<dbReference type="OrthoDB" id="47330at2759"/>
<evidence type="ECO:0000256" key="6">
    <source>
        <dbReference type="PROSITE-ProRule" id="PRU01251"/>
    </source>
</evidence>
<dbReference type="GO" id="GO:0005737">
    <property type="term" value="C:cytoplasm"/>
    <property type="evidence" value="ECO:0007669"/>
    <property type="project" value="TreeGrafter"/>
</dbReference>
<feature type="coiled-coil region" evidence="8">
    <location>
        <begin position="410"/>
        <end position="437"/>
    </location>
</feature>
<dbReference type="Pfam" id="PF07724">
    <property type="entry name" value="AAA_2"/>
    <property type="match status" value="1"/>
</dbReference>
<dbReference type="SMART" id="SM01086">
    <property type="entry name" value="ClpB_D2-small"/>
    <property type="match status" value="1"/>
</dbReference>
<proteinExistence type="inferred from homology"/>
<feature type="domain" description="Clp R" evidence="9">
    <location>
        <begin position="3"/>
        <end position="145"/>
    </location>
</feature>
<dbReference type="InterPro" id="IPR003959">
    <property type="entry name" value="ATPase_AAA_core"/>
</dbReference>
<dbReference type="FunFam" id="3.40.50.300:FF:000025">
    <property type="entry name" value="ATP-dependent Clp protease subunit"/>
    <property type="match status" value="1"/>
</dbReference>
<dbReference type="CDD" id="cd00009">
    <property type="entry name" value="AAA"/>
    <property type="match status" value="1"/>
</dbReference>
<evidence type="ECO:0000259" key="9">
    <source>
        <dbReference type="PROSITE" id="PS51903"/>
    </source>
</evidence>
<dbReference type="PROSITE" id="PS51903">
    <property type="entry name" value="CLP_R"/>
    <property type="match status" value="1"/>
</dbReference>
<evidence type="ECO:0000256" key="4">
    <source>
        <dbReference type="ARBA" id="ARBA00022840"/>
    </source>
</evidence>
<dbReference type="InterPro" id="IPR001270">
    <property type="entry name" value="ClpA/B"/>
</dbReference>
<organism evidence="10 11">
    <name type="scientific">Porcisia hertigi</name>
    <dbReference type="NCBI Taxonomy" id="2761500"/>
    <lineage>
        <taxon>Eukaryota</taxon>
        <taxon>Discoba</taxon>
        <taxon>Euglenozoa</taxon>
        <taxon>Kinetoplastea</taxon>
        <taxon>Metakinetoplastina</taxon>
        <taxon>Trypanosomatida</taxon>
        <taxon>Trypanosomatidae</taxon>
        <taxon>Leishmaniinae</taxon>
        <taxon>Porcisia</taxon>
    </lineage>
</organism>
<evidence type="ECO:0000256" key="3">
    <source>
        <dbReference type="ARBA" id="ARBA00022741"/>
    </source>
</evidence>
<accession>A0A836HTR4</accession>
<dbReference type="SMART" id="SM00382">
    <property type="entry name" value="AAA"/>
    <property type="match status" value="2"/>
</dbReference>
<dbReference type="Gene3D" id="1.10.1780.10">
    <property type="entry name" value="Clp, N-terminal domain"/>
    <property type="match status" value="1"/>
</dbReference>
<dbReference type="InterPro" id="IPR050130">
    <property type="entry name" value="ClpA_ClpB"/>
</dbReference>
<dbReference type="PANTHER" id="PTHR11638:SF18">
    <property type="entry name" value="HEAT SHOCK PROTEIN 104"/>
    <property type="match status" value="1"/>
</dbReference>
<dbReference type="Proteomes" id="UP000674318">
    <property type="component" value="Unassembled WGS sequence"/>
</dbReference>
<gene>
    <name evidence="10" type="ORF">JKF63_00545</name>
</gene>
<dbReference type="FunFam" id="3.40.50.300:FF:000010">
    <property type="entry name" value="Chaperone clpB 1, putative"/>
    <property type="match status" value="1"/>
</dbReference>
<dbReference type="AlphaFoldDB" id="A0A836HTR4"/>
<comment type="caution">
    <text evidence="10">The sequence shown here is derived from an EMBL/GenBank/DDBJ whole genome shotgun (WGS) entry which is preliminary data.</text>
</comment>
<dbReference type="InterPro" id="IPR036628">
    <property type="entry name" value="Clp_N_dom_sf"/>
</dbReference>
<dbReference type="GeneID" id="94286673"/>